<dbReference type="GO" id="GO:0003735">
    <property type="term" value="F:structural constituent of ribosome"/>
    <property type="evidence" value="ECO:0007669"/>
    <property type="project" value="InterPro"/>
</dbReference>
<evidence type="ECO:0000256" key="5">
    <source>
        <dbReference type="SAM" id="MobiDB-lite"/>
    </source>
</evidence>
<dbReference type="AlphaFoldDB" id="A0A2M8KRU1"/>
<evidence type="ECO:0000256" key="3">
    <source>
        <dbReference type="ARBA" id="ARBA00023274"/>
    </source>
</evidence>
<evidence type="ECO:0000256" key="1">
    <source>
        <dbReference type="ARBA" id="ARBA00006640"/>
    </source>
</evidence>
<dbReference type="InterPro" id="IPR038380">
    <property type="entry name" value="Ribosomal_bS21_sf"/>
</dbReference>
<reference evidence="7" key="1">
    <citation type="submission" date="2017-09" db="EMBL/GenBank/DDBJ databases">
        <title>Depth-based differentiation of microbial function through sediment-hosted aquifers and enrichment of novel symbionts in the deep terrestrial subsurface.</title>
        <authorList>
            <person name="Probst A.J."/>
            <person name="Ladd B."/>
            <person name="Jarett J.K."/>
            <person name="Geller-Mcgrath D.E."/>
            <person name="Sieber C.M.K."/>
            <person name="Emerson J.B."/>
            <person name="Anantharaman K."/>
            <person name="Thomas B.C."/>
            <person name="Malmstrom R."/>
            <person name="Stieglmeier M."/>
            <person name="Klingl A."/>
            <person name="Woyke T."/>
            <person name="Ryan C.M."/>
            <person name="Banfield J.F."/>
        </authorList>
    </citation>
    <scope>NUCLEOTIDE SEQUENCE [LARGE SCALE GENOMIC DNA]</scope>
</reference>
<accession>A0A2M8KRU1</accession>
<dbReference type="NCBIfam" id="TIGR00030">
    <property type="entry name" value="S21p"/>
    <property type="match status" value="1"/>
</dbReference>
<evidence type="ECO:0000313" key="7">
    <source>
        <dbReference type="Proteomes" id="UP000229554"/>
    </source>
</evidence>
<name>A0A2M8KRU1_9BACT</name>
<feature type="region of interest" description="Disordered" evidence="5">
    <location>
        <begin position="48"/>
        <end position="70"/>
    </location>
</feature>
<keyword evidence="2 6" id="KW-0689">Ribosomal protein</keyword>
<comment type="caution">
    <text evidence="6">The sequence shown here is derived from an EMBL/GenBank/DDBJ whole genome shotgun (WGS) entry which is preliminary data.</text>
</comment>
<dbReference type="InterPro" id="IPR001911">
    <property type="entry name" value="Ribosomal_bS21"/>
</dbReference>
<keyword evidence="3" id="KW-0687">Ribonucleoprotein</keyword>
<dbReference type="Pfam" id="PF01165">
    <property type="entry name" value="Ribosomal_S21"/>
    <property type="match status" value="1"/>
</dbReference>
<proteinExistence type="inferred from homology"/>
<organism evidence="6 7">
    <name type="scientific">Candidatus Roizmanbacteria bacterium CG10_big_fil_rev_8_21_14_0_10_39_6</name>
    <dbReference type="NCBI Taxonomy" id="1974853"/>
    <lineage>
        <taxon>Bacteria</taxon>
        <taxon>Candidatus Roizmaniibacteriota</taxon>
    </lineage>
</organism>
<protein>
    <recommendedName>
        <fullName evidence="4">Small ribosomal subunit protein bS21</fullName>
    </recommendedName>
</protein>
<evidence type="ECO:0000313" key="6">
    <source>
        <dbReference type="EMBL" id="PJE62644.1"/>
    </source>
</evidence>
<comment type="similarity">
    <text evidence="1">Belongs to the bacterial ribosomal protein bS21 family.</text>
</comment>
<evidence type="ECO:0000256" key="2">
    <source>
        <dbReference type="ARBA" id="ARBA00022980"/>
    </source>
</evidence>
<dbReference type="Gene3D" id="1.20.5.1150">
    <property type="entry name" value="Ribosomal protein S8"/>
    <property type="match status" value="1"/>
</dbReference>
<dbReference type="GO" id="GO:1990904">
    <property type="term" value="C:ribonucleoprotein complex"/>
    <property type="evidence" value="ECO:0007669"/>
    <property type="project" value="UniProtKB-KW"/>
</dbReference>
<evidence type="ECO:0000256" key="4">
    <source>
        <dbReference type="ARBA" id="ARBA00035135"/>
    </source>
</evidence>
<dbReference type="Proteomes" id="UP000229554">
    <property type="component" value="Unassembled WGS sequence"/>
</dbReference>
<dbReference type="EMBL" id="PFED01000156">
    <property type="protein sequence ID" value="PJE62644.1"/>
    <property type="molecule type" value="Genomic_DNA"/>
</dbReference>
<gene>
    <name evidence="6" type="primary">rpsU</name>
    <name evidence="6" type="ORF">COU88_03890</name>
</gene>
<sequence length="70" mass="8437">MVIDRRCLFVVSVIKTKGQNKDSLLRRFTRLVNDEGYIDLLKNKTTYKPPSEIKKEKTKELQKRKRRNRD</sequence>
<feature type="compositionally biased region" description="Basic and acidic residues" evidence="5">
    <location>
        <begin position="51"/>
        <end position="61"/>
    </location>
</feature>
<dbReference type="GO" id="GO:0006412">
    <property type="term" value="P:translation"/>
    <property type="evidence" value="ECO:0007669"/>
    <property type="project" value="InterPro"/>
</dbReference>
<dbReference type="GO" id="GO:0005840">
    <property type="term" value="C:ribosome"/>
    <property type="evidence" value="ECO:0007669"/>
    <property type="project" value="UniProtKB-KW"/>
</dbReference>